<dbReference type="GO" id="GO:0003729">
    <property type="term" value="F:mRNA binding"/>
    <property type="evidence" value="ECO:0007669"/>
    <property type="project" value="TreeGrafter"/>
</dbReference>
<dbReference type="InterPro" id="IPR000504">
    <property type="entry name" value="RRM_dom"/>
</dbReference>
<keyword evidence="1 2" id="KW-0694">RNA-binding</keyword>
<protein>
    <recommendedName>
        <fullName evidence="4">RRM domain-containing protein</fullName>
    </recommendedName>
</protein>
<feature type="compositionally biased region" description="Gly residues" evidence="3">
    <location>
        <begin position="23"/>
        <end position="56"/>
    </location>
</feature>
<dbReference type="EMBL" id="GDRN01072235">
    <property type="protein sequence ID" value="JAI63580.1"/>
    <property type="molecule type" value="Transcribed_RNA"/>
</dbReference>
<reference evidence="5" key="1">
    <citation type="submission" date="2015-09" db="EMBL/GenBank/DDBJ databases">
        <title>Scylla olivacea transcriptome.</title>
        <authorList>
            <person name="Ikhwanuddin M."/>
        </authorList>
    </citation>
    <scope>NUCLEOTIDE SEQUENCE</scope>
</reference>
<name>A0A0P4W8U8_SCYOL</name>
<organism evidence="5">
    <name type="scientific">Scylla olivacea</name>
    <name type="common">Orange mud crab</name>
    <name type="synonym">Cancer olivacea</name>
    <dbReference type="NCBI Taxonomy" id="85551"/>
    <lineage>
        <taxon>Eukaryota</taxon>
        <taxon>Metazoa</taxon>
        <taxon>Ecdysozoa</taxon>
        <taxon>Arthropoda</taxon>
        <taxon>Crustacea</taxon>
        <taxon>Multicrustacea</taxon>
        <taxon>Malacostraca</taxon>
        <taxon>Eumalacostraca</taxon>
        <taxon>Eucarida</taxon>
        <taxon>Decapoda</taxon>
        <taxon>Pleocyemata</taxon>
        <taxon>Brachyura</taxon>
        <taxon>Eubrachyura</taxon>
        <taxon>Portunoidea</taxon>
        <taxon>Portunidae</taxon>
        <taxon>Portuninae</taxon>
        <taxon>Scylla</taxon>
    </lineage>
</organism>
<dbReference type="InterPro" id="IPR035979">
    <property type="entry name" value="RBD_domain_sf"/>
</dbReference>
<feature type="domain" description="RRM" evidence="4">
    <location>
        <begin position="105"/>
        <end position="182"/>
    </location>
</feature>
<dbReference type="PANTHER" id="PTHR19965:SF82">
    <property type="entry name" value="THO COMPLEX SUBUNIT 4"/>
    <property type="match status" value="1"/>
</dbReference>
<dbReference type="InterPro" id="IPR025715">
    <property type="entry name" value="FoP_C"/>
</dbReference>
<dbReference type="SMART" id="SM01218">
    <property type="entry name" value="FoP_duplication"/>
    <property type="match status" value="1"/>
</dbReference>
<dbReference type="SMART" id="SM00360">
    <property type="entry name" value="RRM"/>
    <property type="match status" value="1"/>
</dbReference>
<dbReference type="AlphaFoldDB" id="A0A0P4W8U8"/>
<sequence>MVNKMDMSLDEIIKANKIKGGLRRGGGAAGRGRGRGGAGGGGGRGVRRGFGAGAGRGRPTPGQRPQGGGRTNFGQRGNVDGRWSHDLYQGGGGGGGGLRQTSGPAKLLISNLDFGVSDSDIHELFGEFGAMRNAAVHYDRSGRSLGTAHVVFERQADANKAIKQYNGVLLDGRAMNITIEGGASSGRITSAAPVKRLQGGPKPVGGGYGGGRGSRGMRGNARGRGGGRGGRGFGRGARAKVPTAEELDAELDAYVNQVNK</sequence>
<dbReference type="Pfam" id="PF00076">
    <property type="entry name" value="RRM_1"/>
    <property type="match status" value="1"/>
</dbReference>
<feature type="region of interest" description="Disordered" evidence="3">
    <location>
        <begin position="195"/>
        <end position="241"/>
    </location>
</feature>
<accession>A0A0P4W8U8</accession>
<evidence type="ECO:0000256" key="3">
    <source>
        <dbReference type="SAM" id="MobiDB-lite"/>
    </source>
</evidence>
<dbReference type="Gene3D" id="3.30.70.330">
    <property type="match status" value="1"/>
</dbReference>
<feature type="region of interest" description="Disordered" evidence="3">
    <location>
        <begin position="21"/>
        <end position="99"/>
    </location>
</feature>
<dbReference type="PANTHER" id="PTHR19965">
    <property type="entry name" value="RNA AND EXPORT FACTOR BINDING PROTEIN"/>
    <property type="match status" value="1"/>
</dbReference>
<dbReference type="GO" id="GO:0006406">
    <property type="term" value="P:mRNA export from nucleus"/>
    <property type="evidence" value="ECO:0007669"/>
    <property type="project" value="TreeGrafter"/>
</dbReference>
<feature type="compositionally biased region" description="Gly residues" evidence="3">
    <location>
        <begin position="202"/>
        <end position="235"/>
    </location>
</feature>
<dbReference type="InterPro" id="IPR051229">
    <property type="entry name" value="ALYREF_mRNA_export"/>
</dbReference>
<dbReference type="PROSITE" id="PS50102">
    <property type="entry name" value="RRM"/>
    <property type="match status" value="1"/>
</dbReference>
<dbReference type="SUPFAM" id="SSF54928">
    <property type="entry name" value="RNA-binding domain, RBD"/>
    <property type="match status" value="1"/>
</dbReference>
<evidence type="ECO:0000256" key="1">
    <source>
        <dbReference type="ARBA" id="ARBA00022884"/>
    </source>
</evidence>
<evidence type="ECO:0000313" key="5">
    <source>
        <dbReference type="EMBL" id="JAI63580.1"/>
    </source>
</evidence>
<dbReference type="EMBL" id="GDRN01072229">
    <property type="protein sequence ID" value="JAI63581.1"/>
    <property type="molecule type" value="Transcribed_RNA"/>
</dbReference>
<evidence type="ECO:0000256" key="2">
    <source>
        <dbReference type="PROSITE-ProRule" id="PRU00176"/>
    </source>
</evidence>
<proteinExistence type="predicted"/>
<dbReference type="CDD" id="cd12680">
    <property type="entry name" value="RRM_THOC4"/>
    <property type="match status" value="1"/>
</dbReference>
<feature type="compositionally biased region" description="Gly residues" evidence="3">
    <location>
        <begin position="89"/>
        <end position="98"/>
    </location>
</feature>
<dbReference type="GO" id="GO:0005634">
    <property type="term" value="C:nucleus"/>
    <property type="evidence" value="ECO:0007669"/>
    <property type="project" value="TreeGrafter"/>
</dbReference>
<dbReference type="InterPro" id="IPR012677">
    <property type="entry name" value="Nucleotide-bd_a/b_plait_sf"/>
</dbReference>
<evidence type="ECO:0000259" key="4">
    <source>
        <dbReference type="PROSITE" id="PS50102"/>
    </source>
</evidence>
<dbReference type="Pfam" id="PF13865">
    <property type="entry name" value="FoP_duplication"/>
    <property type="match status" value="1"/>
</dbReference>